<dbReference type="KEGG" id="rpc:RPC_2593"/>
<dbReference type="STRING" id="316056.RPC_2593"/>
<evidence type="ECO:0000313" key="1">
    <source>
        <dbReference type="EMBL" id="ABD88143.1"/>
    </source>
</evidence>
<dbReference type="EMBL" id="CP000301">
    <property type="protein sequence ID" value="ABD88143.1"/>
    <property type="molecule type" value="Genomic_DNA"/>
</dbReference>
<gene>
    <name evidence="1" type="ordered locus">RPC_2593</name>
</gene>
<protein>
    <submittedName>
        <fullName evidence="1">Uncharacterized protein</fullName>
    </submittedName>
</protein>
<dbReference type="AlphaFoldDB" id="Q214P3"/>
<organism evidence="1">
    <name type="scientific">Rhodopseudomonas palustris (strain BisB18)</name>
    <dbReference type="NCBI Taxonomy" id="316056"/>
    <lineage>
        <taxon>Bacteria</taxon>
        <taxon>Pseudomonadati</taxon>
        <taxon>Pseudomonadota</taxon>
        <taxon>Alphaproteobacteria</taxon>
        <taxon>Hyphomicrobiales</taxon>
        <taxon>Nitrobacteraceae</taxon>
        <taxon>Rhodopseudomonas</taxon>
    </lineage>
</organism>
<name>Q214P3_RHOPB</name>
<dbReference type="eggNOG" id="ENOG5030FEV">
    <property type="taxonomic scope" value="Bacteria"/>
</dbReference>
<proteinExistence type="predicted"/>
<accession>Q214P3</accession>
<sequence length="121" mass="13203">MQATNRDHQRCTATGIVDGKINHITNAFVLRHRQSFRCMICATDPLRRSPMPALAEVLSTNAPRPAPRGSDLPTCPVCADSMVAAEASAFVADNVISYLWSCDTCGYGFVTKHAVKRFSCN</sequence>
<dbReference type="HOGENOM" id="CLU_2036212_0_0_5"/>
<reference evidence="1" key="1">
    <citation type="submission" date="2006-03" db="EMBL/GenBank/DDBJ databases">
        <title>Complete sequence of Rhodopseudomonas palustris BisB18.</title>
        <authorList>
            <consortium name="US DOE Joint Genome Institute"/>
            <person name="Copeland A."/>
            <person name="Lucas S."/>
            <person name="Lapidus A."/>
            <person name="Barry K."/>
            <person name="Detter J.C."/>
            <person name="Glavina del Rio T."/>
            <person name="Hammon N."/>
            <person name="Israni S."/>
            <person name="Dalin E."/>
            <person name="Tice H."/>
            <person name="Pitluck S."/>
            <person name="Chain P."/>
            <person name="Malfatti S."/>
            <person name="Shin M."/>
            <person name="Vergez L."/>
            <person name="Schmutz J."/>
            <person name="Larimer F."/>
            <person name="Land M."/>
            <person name="Hauser L."/>
            <person name="Pelletier D.A."/>
            <person name="Kyrpides N."/>
            <person name="Anderson I."/>
            <person name="Oda Y."/>
            <person name="Harwood C.S."/>
            <person name="Richardson P."/>
        </authorList>
    </citation>
    <scope>NUCLEOTIDE SEQUENCE [LARGE SCALE GENOMIC DNA]</scope>
    <source>
        <strain evidence="1">BisB18</strain>
    </source>
</reference>